<evidence type="ECO:0000256" key="8">
    <source>
        <dbReference type="ARBA" id="ARBA00022833"/>
    </source>
</evidence>
<dbReference type="NCBIfam" id="TIGR00575">
    <property type="entry name" value="dnlj"/>
    <property type="match status" value="1"/>
</dbReference>
<dbReference type="NCBIfam" id="NF005932">
    <property type="entry name" value="PRK07956.1"/>
    <property type="match status" value="1"/>
</dbReference>
<organism evidence="16 17">
    <name type="scientific">Piscirickettsia salmonis</name>
    <dbReference type="NCBI Taxonomy" id="1238"/>
    <lineage>
        <taxon>Bacteria</taxon>
        <taxon>Pseudomonadati</taxon>
        <taxon>Pseudomonadota</taxon>
        <taxon>Gammaproteobacteria</taxon>
        <taxon>Thiotrichales</taxon>
        <taxon>Piscirickettsiaceae</taxon>
        <taxon>Piscirickettsia</taxon>
    </lineage>
</organism>
<evidence type="ECO:0000256" key="14">
    <source>
        <dbReference type="HAMAP-Rule" id="MF_01588"/>
    </source>
</evidence>
<sequence>MPPAKLKRELAPDARVDELVKQLNLYSEAYYTEDDPLVPDSEYDRLFNELQQLEADYPELKQADSPTLRVGGTILAEFAEVQHQLPMLSLNNGFNDQDIYDFIKRLKVDEDACFFCEPKLDGLAISLHYQRGLLVLAATRGDGATGEDVTENVKTIQSIPLRLHSKNPPEFLEVRGEVFMMKSGFNKLNDQLREKNQKTFANPRNAAAGSLRQLNSKVAASRPLSFYTYSLTHMVGIELAQSHHERLALLARWGIPVNGDARCATGAKGCLAFYQSILKVRDQLNYDIDGVVYKLDDIAAQEKLGFTARAPRWALAHKLPAEEAITLVKAIEFQVGRTGALTPVARLKPVNVGGVVVSNATLHNMDEVERKDVRIGDSVIVRRAGDVIPEIVKTVIENDTQSKAHAARPKLVMLDKCPVCDSVVERLAGEAVSRCMGGWQCKAQRKEALKHFISRKALNVDGLGEKLIEQLVDLELVQDAADLYQLTLEQLAGLERMAEKSANNVLEALEKSKVTTFGRLLYALGIRNVGQATAQVLAQRFGNLVALLAASEEELRAVDDVGPVTAQFILQFFSQEENQQLIERLQALGVHWPEQDKPLLAVRTLQGEVIVLTGTLHEFSRDEVKEKLEQLGAKVTSSVSKKTTLLIAGENAGSKLDKAQALGVPVKNENDLKVLLGSN</sequence>
<dbReference type="InterPro" id="IPR003583">
    <property type="entry name" value="Hlx-hairpin-Hlx_DNA-bd_motif"/>
</dbReference>
<gene>
    <name evidence="14 16" type="primary">ligA</name>
    <name evidence="16" type="ORF">Psal009_01397</name>
</gene>
<dbReference type="InterPro" id="IPR013839">
    <property type="entry name" value="DNAligase_adenylation"/>
</dbReference>
<dbReference type="PANTHER" id="PTHR23389:SF9">
    <property type="entry name" value="DNA LIGASE"/>
    <property type="match status" value="1"/>
</dbReference>
<accession>A0A9Q5VAD7</accession>
<evidence type="ECO:0000313" key="16">
    <source>
        <dbReference type="EMBL" id="QGO05508.1"/>
    </source>
</evidence>
<feature type="binding site" evidence="14">
    <location>
        <position position="417"/>
    </location>
    <ligand>
        <name>Zn(2+)</name>
        <dbReference type="ChEBI" id="CHEBI:29105"/>
    </ligand>
</feature>
<dbReference type="InterPro" id="IPR018239">
    <property type="entry name" value="DNA_ligase_AS"/>
</dbReference>
<dbReference type="Gene3D" id="6.20.10.30">
    <property type="match status" value="1"/>
</dbReference>
<dbReference type="Gene3D" id="2.40.50.140">
    <property type="entry name" value="Nucleic acid-binding proteins"/>
    <property type="match status" value="1"/>
</dbReference>
<dbReference type="Proteomes" id="UP000422232">
    <property type="component" value="Chromosome"/>
</dbReference>
<dbReference type="FunFam" id="2.40.50.140:FF:000012">
    <property type="entry name" value="DNA ligase"/>
    <property type="match status" value="1"/>
</dbReference>
<dbReference type="Gene3D" id="3.30.470.30">
    <property type="entry name" value="DNA ligase/mRNA capping enzyme"/>
    <property type="match status" value="1"/>
</dbReference>
<dbReference type="GO" id="GO:0006281">
    <property type="term" value="P:DNA repair"/>
    <property type="evidence" value="ECO:0007669"/>
    <property type="project" value="UniProtKB-KW"/>
</dbReference>
<evidence type="ECO:0000256" key="15">
    <source>
        <dbReference type="RuleBase" id="RU000618"/>
    </source>
</evidence>
<dbReference type="SMART" id="SM00292">
    <property type="entry name" value="BRCT"/>
    <property type="match status" value="1"/>
</dbReference>
<feature type="binding site" evidence="14">
    <location>
        <position position="117"/>
    </location>
    <ligand>
        <name>NAD(+)</name>
        <dbReference type="ChEBI" id="CHEBI:57540"/>
    </ligand>
</feature>
<dbReference type="InterPro" id="IPR036420">
    <property type="entry name" value="BRCT_dom_sf"/>
</dbReference>
<evidence type="ECO:0000256" key="9">
    <source>
        <dbReference type="ARBA" id="ARBA00022842"/>
    </source>
</evidence>
<dbReference type="PROSITE" id="PS01056">
    <property type="entry name" value="DNA_LIGASE_N2"/>
    <property type="match status" value="1"/>
</dbReference>
<evidence type="ECO:0000313" key="17">
    <source>
        <dbReference type="Proteomes" id="UP000422232"/>
    </source>
</evidence>
<dbReference type="InterPro" id="IPR001357">
    <property type="entry name" value="BRCT_dom"/>
</dbReference>
<evidence type="ECO:0000256" key="2">
    <source>
        <dbReference type="ARBA" id="ARBA00012722"/>
    </source>
</evidence>
<name>A0A9Q5VAD7_PISSA</name>
<dbReference type="FunFam" id="1.10.150.20:FF:000007">
    <property type="entry name" value="DNA ligase"/>
    <property type="match status" value="1"/>
</dbReference>
<feature type="binding site" evidence="14">
    <location>
        <position position="441"/>
    </location>
    <ligand>
        <name>Zn(2+)</name>
        <dbReference type="ChEBI" id="CHEBI:29105"/>
    </ligand>
</feature>
<dbReference type="PANTHER" id="PTHR23389">
    <property type="entry name" value="CHROMOSOME TRANSMISSION FIDELITY FACTOR 18"/>
    <property type="match status" value="1"/>
</dbReference>
<dbReference type="SUPFAM" id="SSF47781">
    <property type="entry name" value="RuvA domain 2-like"/>
    <property type="match status" value="1"/>
</dbReference>
<dbReference type="RefSeq" id="WP_016210518.1">
    <property type="nucleotide sequence ID" value="NZ_CP012413.1"/>
</dbReference>
<dbReference type="GeneID" id="66740574"/>
<dbReference type="FunFam" id="1.10.150.20:FF:000006">
    <property type="entry name" value="DNA ligase"/>
    <property type="match status" value="1"/>
</dbReference>
<dbReference type="PIRSF" id="PIRSF001604">
    <property type="entry name" value="LigA"/>
    <property type="match status" value="1"/>
</dbReference>
<evidence type="ECO:0000256" key="5">
    <source>
        <dbReference type="ARBA" id="ARBA00022705"/>
    </source>
</evidence>
<dbReference type="PROSITE" id="PS50172">
    <property type="entry name" value="BRCT"/>
    <property type="match status" value="1"/>
</dbReference>
<dbReference type="HAMAP" id="MF_01588">
    <property type="entry name" value="DNA_ligase_A"/>
    <property type="match status" value="1"/>
</dbReference>
<dbReference type="SUPFAM" id="SSF56091">
    <property type="entry name" value="DNA ligase/mRNA capping enzyme, catalytic domain"/>
    <property type="match status" value="1"/>
</dbReference>
<evidence type="ECO:0000256" key="11">
    <source>
        <dbReference type="ARBA" id="ARBA00023204"/>
    </source>
</evidence>
<keyword evidence="11 14" id="KW-0234">DNA repair</keyword>
<dbReference type="CDD" id="cd00114">
    <property type="entry name" value="LIGANc"/>
    <property type="match status" value="1"/>
</dbReference>
<keyword evidence="4 14" id="KW-0436">Ligase</keyword>
<dbReference type="FunFam" id="3.30.470.30:FF:000001">
    <property type="entry name" value="DNA ligase"/>
    <property type="match status" value="1"/>
</dbReference>
<reference evidence="16 17" key="1">
    <citation type="submission" date="2019-04" db="EMBL/GenBank/DDBJ databases">
        <title>Complete genome sequencing of Piscirickettsia salmonis strain Psal-009.</title>
        <authorList>
            <person name="Schober I."/>
            <person name="Bunk B."/>
            <person name="Sproer C."/>
            <person name="Carril G.P."/>
            <person name="Riedel T."/>
            <person name="Flores-Herrera P.A."/>
            <person name="Nourdin-Galindo G."/>
            <person name="Marshall S.H."/>
            <person name="Overmann J."/>
        </authorList>
    </citation>
    <scope>NUCLEOTIDE SEQUENCE [LARGE SCALE GENOMIC DNA]</scope>
    <source>
        <strain evidence="16 17">Psal-009</strain>
    </source>
</reference>
<dbReference type="InterPro" id="IPR041663">
    <property type="entry name" value="DisA/LigA_HHH"/>
</dbReference>
<keyword evidence="6 14" id="KW-0479">Metal-binding</keyword>
<dbReference type="SMART" id="SM00532">
    <property type="entry name" value="LIGANc"/>
    <property type="match status" value="1"/>
</dbReference>
<evidence type="ECO:0000256" key="12">
    <source>
        <dbReference type="ARBA" id="ARBA00034005"/>
    </source>
</evidence>
<dbReference type="Gene3D" id="3.40.50.10190">
    <property type="entry name" value="BRCT domain"/>
    <property type="match status" value="1"/>
</dbReference>
<comment type="cofactor">
    <cofactor evidence="14">
        <name>Mg(2+)</name>
        <dbReference type="ChEBI" id="CHEBI:18420"/>
    </cofactor>
    <cofactor evidence="14">
        <name>Mn(2+)</name>
        <dbReference type="ChEBI" id="CHEBI:29035"/>
    </cofactor>
</comment>
<dbReference type="SMART" id="SM00278">
    <property type="entry name" value="HhH1"/>
    <property type="match status" value="4"/>
</dbReference>
<feature type="binding site" evidence="14">
    <location>
        <begin position="40"/>
        <end position="44"/>
    </location>
    <ligand>
        <name>NAD(+)</name>
        <dbReference type="ChEBI" id="CHEBI:57540"/>
    </ligand>
</feature>
<dbReference type="Pfam" id="PF03120">
    <property type="entry name" value="OB_DNA_ligase"/>
    <property type="match status" value="1"/>
</dbReference>
<dbReference type="InterPro" id="IPR010994">
    <property type="entry name" value="RuvA_2-like"/>
</dbReference>
<dbReference type="EC" id="6.5.1.2" evidence="2 14"/>
<dbReference type="SUPFAM" id="SSF50249">
    <property type="entry name" value="Nucleic acid-binding proteins"/>
    <property type="match status" value="1"/>
</dbReference>
<dbReference type="AlphaFoldDB" id="A0A9Q5VAD7"/>
<comment type="similarity">
    <text evidence="13 14">Belongs to the NAD-dependent DNA ligase family. LigA subfamily.</text>
</comment>
<dbReference type="Pfam" id="PF03119">
    <property type="entry name" value="DNA_ligase_ZBD"/>
    <property type="match status" value="1"/>
</dbReference>
<protein>
    <recommendedName>
        <fullName evidence="3 14">DNA ligase</fullName>
        <ecNumber evidence="2 14">6.5.1.2</ecNumber>
    </recommendedName>
    <alternativeName>
        <fullName evidence="14">Polydeoxyribonucleotide synthase [NAD(+)]</fullName>
    </alternativeName>
</protein>
<dbReference type="GO" id="GO:0003911">
    <property type="term" value="F:DNA ligase (NAD+) activity"/>
    <property type="evidence" value="ECO:0007669"/>
    <property type="project" value="UniProtKB-UniRule"/>
</dbReference>
<dbReference type="EMBL" id="CP038908">
    <property type="protein sequence ID" value="QGO05508.1"/>
    <property type="molecule type" value="Genomic_DNA"/>
</dbReference>
<keyword evidence="8 14" id="KW-0862">Zinc</keyword>
<dbReference type="InterPro" id="IPR001679">
    <property type="entry name" value="DNA_ligase"/>
</dbReference>
<dbReference type="Pfam" id="PF01653">
    <property type="entry name" value="DNA_ligase_aden"/>
    <property type="match status" value="1"/>
</dbReference>
<evidence type="ECO:0000256" key="13">
    <source>
        <dbReference type="ARBA" id="ARBA00060881"/>
    </source>
</evidence>
<dbReference type="Pfam" id="PF12826">
    <property type="entry name" value="HHH_2"/>
    <property type="match status" value="1"/>
</dbReference>
<comment type="function">
    <text evidence="1 14">DNA ligase that catalyzes the formation of phosphodiester linkages between 5'-phosphoryl and 3'-hydroxyl groups in double-stranded DNA using NAD as a coenzyme and as the energy source for the reaction. It is essential for DNA replication and repair of damaged DNA.</text>
</comment>
<feature type="binding site" evidence="14">
    <location>
        <begin position="89"/>
        <end position="90"/>
    </location>
    <ligand>
        <name>NAD(+)</name>
        <dbReference type="ChEBI" id="CHEBI:57540"/>
    </ligand>
</feature>
<comment type="catalytic activity">
    <reaction evidence="12 14 15">
        <text>NAD(+) + (deoxyribonucleotide)n-3'-hydroxyl + 5'-phospho-(deoxyribonucleotide)m = (deoxyribonucleotide)n+m + AMP + beta-nicotinamide D-nucleotide.</text>
        <dbReference type="EC" id="6.5.1.2"/>
    </reaction>
</comment>
<feature type="binding site" evidence="14">
    <location>
        <position position="140"/>
    </location>
    <ligand>
        <name>NAD(+)</name>
        <dbReference type="ChEBI" id="CHEBI:57540"/>
    </ligand>
</feature>
<evidence type="ECO:0000256" key="4">
    <source>
        <dbReference type="ARBA" id="ARBA00022598"/>
    </source>
</evidence>
<evidence type="ECO:0000256" key="3">
    <source>
        <dbReference type="ARBA" id="ARBA00013308"/>
    </source>
</evidence>
<dbReference type="InterPro" id="IPR013840">
    <property type="entry name" value="DNAligase_N"/>
</dbReference>
<dbReference type="GO" id="GO:0046872">
    <property type="term" value="F:metal ion binding"/>
    <property type="evidence" value="ECO:0007669"/>
    <property type="project" value="UniProtKB-KW"/>
</dbReference>
<keyword evidence="14" id="KW-0464">Manganese</keyword>
<dbReference type="InterPro" id="IPR012340">
    <property type="entry name" value="NA-bd_OB-fold"/>
</dbReference>
<dbReference type="CDD" id="cd17748">
    <property type="entry name" value="BRCT_DNA_ligase_like"/>
    <property type="match status" value="1"/>
</dbReference>
<dbReference type="InterPro" id="IPR033136">
    <property type="entry name" value="DNA_ligase_CS"/>
</dbReference>
<keyword evidence="10 14" id="KW-0520">NAD</keyword>
<dbReference type="PROSITE" id="PS01055">
    <property type="entry name" value="DNA_LIGASE_N1"/>
    <property type="match status" value="1"/>
</dbReference>
<feature type="active site" description="N6-AMP-lysine intermediate" evidence="14">
    <location>
        <position position="119"/>
    </location>
</feature>
<feature type="binding site" evidence="14">
    <location>
        <position position="177"/>
    </location>
    <ligand>
        <name>NAD(+)</name>
        <dbReference type="ChEBI" id="CHEBI:57540"/>
    </ligand>
</feature>
<feature type="binding site" evidence="14">
    <location>
        <position position="318"/>
    </location>
    <ligand>
        <name>NAD(+)</name>
        <dbReference type="ChEBI" id="CHEBI:57540"/>
    </ligand>
</feature>
<proteinExistence type="inferred from homology"/>
<dbReference type="SUPFAM" id="SSF52113">
    <property type="entry name" value="BRCT domain"/>
    <property type="match status" value="1"/>
</dbReference>
<keyword evidence="5 14" id="KW-0235">DNA replication</keyword>
<dbReference type="InterPro" id="IPR004150">
    <property type="entry name" value="NAD_DNA_ligase_OB"/>
</dbReference>
<dbReference type="GO" id="GO:0006260">
    <property type="term" value="P:DNA replication"/>
    <property type="evidence" value="ECO:0007669"/>
    <property type="project" value="UniProtKB-KW"/>
</dbReference>
<feature type="binding site" evidence="14">
    <location>
        <position position="294"/>
    </location>
    <ligand>
        <name>NAD(+)</name>
        <dbReference type="ChEBI" id="CHEBI:57540"/>
    </ligand>
</feature>
<keyword evidence="7 14" id="KW-0227">DNA damage</keyword>
<evidence type="ECO:0000256" key="10">
    <source>
        <dbReference type="ARBA" id="ARBA00023027"/>
    </source>
</evidence>
<keyword evidence="9 14" id="KW-0460">Magnesium</keyword>
<dbReference type="GO" id="GO:0003677">
    <property type="term" value="F:DNA binding"/>
    <property type="evidence" value="ECO:0007669"/>
    <property type="project" value="InterPro"/>
</dbReference>
<dbReference type="Gene3D" id="1.10.150.20">
    <property type="entry name" value="5' to 3' exonuclease, C-terminal subdomain"/>
    <property type="match status" value="2"/>
</dbReference>
<dbReference type="GO" id="GO:0005829">
    <property type="term" value="C:cytosol"/>
    <property type="evidence" value="ECO:0007669"/>
    <property type="project" value="TreeGrafter"/>
</dbReference>
<dbReference type="Pfam" id="PF00533">
    <property type="entry name" value="BRCT"/>
    <property type="match status" value="1"/>
</dbReference>
<feature type="binding site" evidence="14">
    <location>
        <position position="420"/>
    </location>
    <ligand>
        <name>Zn(2+)</name>
        <dbReference type="ChEBI" id="CHEBI:29105"/>
    </ligand>
</feature>
<dbReference type="InterPro" id="IPR004149">
    <property type="entry name" value="Znf_DNAligase_C4"/>
</dbReference>
<dbReference type="Gene3D" id="1.10.287.610">
    <property type="entry name" value="Helix hairpin bin"/>
    <property type="match status" value="1"/>
</dbReference>
<keyword evidence="17" id="KW-1185">Reference proteome</keyword>
<evidence type="ECO:0000256" key="6">
    <source>
        <dbReference type="ARBA" id="ARBA00022723"/>
    </source>
</evidence>
<evidence type="ECO:0000256" key="1">
    <source>
        <dbReference type="ARBA" id="ARBA00004067"/>
    </source>
</evidence>
<evidence type="ECO:0000256" key="7">
    <source>
        <dbReference type="ARBA" id="ARBA00022763"/>
    </source>
</evidence>
<comment type="caution">
    <text evidence="14">Lacks conserved residue(s) required for the propagation of feature annotation.</text>
</comment>
<dbReference type="Pfam" id="PF14520">
    <property type="entry name" value="HHH_5"/>
    <property type="match status" value="1"/>
</dbReference>